<name>A0AA44CIF1_YERMO</name>
<dbReference type="EMBL" id="JAASAI010000002">
    <property type="protein sequence ID" value="NIL21382.1"/>
    <property type="molecule type" value="Genomic_DNA"/>
</dbReference>
<proteinExistence type="predicted"/>
<sequence>MSNKTAEQQFFWVNHKQTFKIARKEGFIWAPSRAKDGKPRPAYDTLQLVNPGDVIFSYAFTKIGAVGVAKSKCYDAIQPPAFDSFWDNQGWKVDVEFTTLKTPISPKEYLGEIAPLLPETHSPIKPLNGNGNEMYLSKISSELGHLLLKLCHSDSLIQQNATSDYQEIEKDIAEIKAHKLGDPTTAERLIHARVGQGLFRQNVLALYPQCPVTGVSMPELLRASHIKPWRDSSDEERLDPYNGLMLAPHVDVLFDKGYISFTDEGNIIIKDDPVIISAVKMLGIPEGNKFHIDVKSRVYFSWHRNKFNLIQSDSCT</sequence>
<keyword evidence="2" id="KW-0540">Nuclease</keyword>
<dbReference type="Proteomes" id="UP000712947">
    <property type="component" value="Unassembled WGS sequence"/>
</dbReference>
<reference evidence="2" key="1">
    <citation type="submission" date="2020-03" db="EMBL/GenBank/DDBJ databases">
        <authorList>
            <person name="Kislichkina A."/>
            <person name="Dentovskaya S."/>
            <person name="Shaikhutdinov R."/>
            <person name="Ivanov S."/>
            <person name="Sizova A."/>
            <person name="Solomentsev V."/>
            <person name="Bogun A."/>
        </authorList>
    </citation>
    <scope>NUCLEOTIDE SEQUENCE</scope>
    <source>
        <strain evidence="2">SCPM-O-B-7610</strain>
    </source>
</reference>
<evidence type="ECO:0000313" key="2">
    <source>
        <dbReference type="EMBL" id="NIL21382.1"/>
    </source>
</evidence>
<dbReference type="AlphaFoldDB" id="A0AA44CIF1"/>
<dbReference type="GO" id="GO:0004519">
    <property type="term" value="F:endonuclease activity"/>
    <property type="evidence" value="ECO:0007669"/>
    <property type="project" value="UniProtKB-KW"/>
</dbReference>
<evidence type="ECO:0000259" key="1">
    <source>
        <dbReference type="Pfam" id="PF13391"/>
    </source>
</evidence>
<dbReference type="Pfam" id="PF13391">
    <property type="entry name" value="HNH_2"/>
    <property type="match status" value="1"/>
</dbReference>
<dbReference type="InterPro" id="IPR003615">
    <property type="entry name" value="HNH_nuc"/>
</dbReference>
<evidence type="ECO:0000313" key="3">
    <source>
        <dbReference type="Proteomes" id="UP000712947"/>
    </source>
</evidence>
<keyword evidence="2" id="KW-0378">Hydrolase</keyword>
<accession>A0AA44CIF1</accession>
<protein>
    <submittedName>
        <fullName evidence="2">HNH endonuclease</fullName>
    </submittedName>
</protein>
<dbReference type="RefSeq" id="WP_050537133.1">
    <property type="nucleotide sequence ID" value="NZ_CABHYJ010000071.1"/>
</dbReference>
<gene>
    <name evidence="2" type="ORF">HB991_02440</name>
</gene>
<organism evidence="2 3">
    <name type="scientific">Yersinia mollaretii</name>
    <dbReference type="NCBI Taxonomy" id="33060"/>
    <lineage>
        <taxon>Bacteria</taxon>
        <taxon>Pseudomonadati</taxon>
        <taxon>Pseudomonadota</taxon>
        <taxon>Gammaproteobacteria</taxon>
        <taxon>Enterobacterales</taxon>
        <taxon>Yersiniaceae</taxon>
        <taxon>Yersinia</taxon>
    </lineage>
</organism>
<feature type="domain" description="HNH nuclease" evidence="1">
    <location>
        <begin position="210"/>
        <end position="261"/>
    </location>
</feature>
<comment type="caution">
    <text evidence="2">The sequence shown here is derived from an EMBL/GenBank/DDBJ whole genome shotgun (WGS) entry which is preliminary data.</text>
</comment>
<keyword evidence="2" id="KW-0255">Endonuclease</keyword>